<name>A0A068RS10_9FUNG</name>
<dbReference type="GO" id="GO:0005762">
    <property type="term" value="C:mitochondrial large ribosomal subunit"/>
    <property type="evidence" value="ECO:0007669"/>
    <property type="project" value="InterPro"/>
</dbReference>
<keyword evidence="4" id="KW-1185">Reference proteome</keyword>
<dbReference type="Pfam" id="PF21492">
    <property type="entry name" value="bL31_N"/>
    <property type="match status" value="1"/>
</dbReference>
<accession>A0A068RS10</accession>
<evidence type="ECO:0000259" key="2">
    <source>
        <dbReference type="Pfam" id="PF21492"/>
    </source>
</evidence>
<dbReference type="PANTHER" id="PTHR28174">
    <property type="entry name" value="54S RIBOSOMAL PROTEIN L36, MITOCHONDRIAL"/>
    <property type="match status" value="1"/>
</dbReference>
<feature type="region of interest" description="Disordered" evidence="1">
    <location>
        <begin position="107"/>
        <end position="130"/>
    </location>
</feature>
<feature type="domain" description="Ribosomal protein bL31m N-terminal" evidence="2">
    <location>
        <begin position="26"/>
        <end position="65"/>
    </location>
</feature>
<dbReference type="GO" id="GO:0003735">
    <property type="term" value="F:structural constituent of ribosome"/>
    <property type="evidence" value="ECO:0007669"/>
    <property type="project" value="InterPro"/>
</dbReference>
<sequence length="130" mass="14626">MFVNRPRIGHIARPFLRRHVSTKPEQFLQTVVLSNGATFTVRTTSPKAQIILSKDTRNHPLWNPAMLKEGVRDESEQLSKFQKRFGADSNLGDLSWIESDMEMSTAMKKAAASGGYKKPAPEKKKGRGKK</sequence>
<dbReference type="GO" id="GO:0032543">
    <property type="term" value="P:mitochondrial translation"/>
    <property type="evidence" value="ECO:0007669"/>
    <property type="project" value="InterPro"/>
</dbReference>
<dbReference type="Proteomes" id="UP000027586">
    <property type="component" value="Unassembled WGS sequence"/>
</dbReference>
<dbReference type="VEuPathDB" id="FungiDB:LCOR_04377.1"/>
<evidence type="ECO:0000313" key="3">
    <source>
        <dbReference type="EMBL" id="CDH52958.1"/>
    </source>
</evidence>
<dbReference type="EMBL" id="CBTN010000015">
    <property type="protein sequence ID" value="CDH52958.1"/>
    <property type="molecule type" value="Genomic_DNA"/>
</dbReference>
<dbReference type="AlphaFoldDB" id="A0A068RS10"/>
<dbReference type="Gene3D" id="6.20.130.10">
    <property type="match status" value="1"/>
</dbReference>
<dbReference type="OrthoDB" id="5587740at2759"/>
<evidence type="ECO:0000313" key="4">
    <source>
        <dbReference type="Proteomes" id="UP000027586"/>
    </source>
</evidence>
<dbReference type="InterPro" id="IPR034600">
    <property type="entry name" value="Ribosomal_bL31m"/>
</dbReference>
<gene>
    <name evidence="3" type="ORF">LCOR_04377.1</name>
</gene>
<dbReference type="STRING" id="1263082.A0A068RS10"/>
<organism evidence="3 4">
    <name type="scientific">Lichtheimia corymbifera JMRC:FSU:9682</name>
    <dbReference type="NCBI Taxonomy" id="1263082"/>
    <lineage>
        <taxon>Eukaryota</taxon>
        <taxon>Fungi</taxon>
        <taxon>Fungi incertae sedis</taxon>
        <taxon>Mucoromycota</taxon>
        <taxon>Mucoromycotina</taxon>
        <taxon>Mucoromycetes</taxon>
        <taxon>Mucorales</taxon>
        <taxon>Lichtheimiaceae</taxon>
        <taxon>Lichtheimia</taxon>
    </lineage>
</organism>
<comment type="caution">
    <text evidence="3">The sequence shown here is derived from an EMBL/GenBank/DDBJ whole genome shotgun (WGS) entry which is preliminary data.</text>
</comment>
<protein>
    <recommendedName>
        <fullName evidence="2">Ribosomal protein bL31m N-terminal domain-containing protein</fullName>
    </recommendedName>
</protein>
<evidence type="ECO:0000256" key="1">
    <source>
        <dbReference type="SAM" id="MobiDB-lite"/>
    </source>
</evidence>
<dbReference type="PANTHER" id="PTHR28174:SF1">
    <property type="entry name" value="LARGE RIBOSOMAL SUBUNIT PROTEIN BL31M"/>
    <property type="match status" value="1"/>
</dbReference>
<dbReference type="InterPro" id="IPR048874">
    <property type="entry name" value="Ribosomal_bL31m_N"/>
</dbReference>
<reference evidence="3" key="1">
    <citation type="submission" date="2013-08" db="EMBL/GenBank/DDBJ databases">
        <title>Gene expansion shapes genome architecture in the human pathogen Lichtheimia corymbifera: an evolutionary genomics analysis in the ancient terrestrial Mucorales (Mucoromycotina).</title>
        <authorList>
            <person name="Schwartze V.U."/>
            <person name="Winter S."/>
            <person name="Shelest E."/>
            <person name="Marcet-Houben M."/>
            <person name="Horn F."/>
            <person name="Wehner S."/>
            <person name="Hoffmann K."/>
            <person name="Riege K."/>
            <person name="Sammeth M."/>
            <person name="Nowrousian M."/>
            <person name="Valiante V."/>
            <person name="Linde J."/>
            <person name="Jacobsen I.D."/>
            <person name="Marz M."/>
            <person name="Brakhage A.A."/>
            <person name="Gabaldon T."/>
            <person name="Bocker S."/>
            <person name="Voigt K."/>
        </authorList>
    </citation>
    <scope>NUCLEOTIDE SEQUENCE [LARGE SCALE GENOMIC DNA]</scope>
    <source>
        <strain evidence="3">FSU 9682</strain>
    </source>
</reference>
<proteinExistence type="predicted"/>